<organism evidence="1 2">
    <name type="scientific">Amycolatopsis plumensis</name>
    <dbReference type="NCBI Taxonomy" id="236508"/>
    <lineage>
        <taxon>Bacteria</taxon>
        <taxon>Bacillati</taxon>
        <taxon>Actinomycetota</taxon>
        <taxon>Actinomycetes</taxon>
        <taxon>Pseudonocardiales</taxon>
        <taxon>Pseudonocardiaceae</taxon>
        <taxon>Amycolatopsis</taxon>
    </lineage>
</organism>
<evidence type="ECO:0000313" key="1">
    <source>
        <dbReference type="EMBL" id="MFB9690588.1"/>
    </source>
</evidence>
<dbReference type="EMBL" id="JBHMBK010000055">
    <property type="protein sequence ID" value="MFB9690588.1"/>
    <property type="molecule type" value="Genomic_DNA"/>
</dbReference>
<dbReference type="Proteomes" id="UP001589535">
    <property type="component" value="Unassembled WGS sequence"/>
</dbReference>
<evidence type="ECO:0000313" key="2">
    <source>
        <dbReference type="Proteomes" id="UP001589535"/>
    </source>
</evidence>
<reference evidence="1 2" key="1">
    <citation type="submission" date="2024-09" db="EMBL/GenBank/DDBJ databases">
        <authorList>
            <person name="Sun Q."/>
            <person name="Mori K."/>
        </authorList>
    </citation>
    <scope>NUCLEOTIDE SEQUENCE [LARGE SCALE GENOMIC DNA]</scope>
    <source>
        <strain evidence="1 2">JCM 13852</strain>
    </source>
</reference>
<name>A0ABV5UKQ6_9PSEU</name>
<dbReference type="RefSeq" id="WP_378206237.1">
    <property type="nucleotide sequence ID" value="NZ_JBHMBK010000055.1"/>
</dbReference>
<accession>A0ABV5UKQ6</accession>
<protein>
    <submittedName>
        <fullName evidence="1">Uncharacterized protein</fullName>
    </submittedName>
</protein>
<keyword evidence="2" id="KW-1185">Reference proteome</keyword>
<gene>
    <name evidence="1" type="ORF">ACFFTO_40995</name>
</gene>
<sequence length="66" mass="7133">MGRHGERAAEAGHSPRASTLLALWRQIAGRYADLAGVAAWGRERRLPLFIGEFGAFSAADPVSRAR</sequence>
<proteinExistence type="predicted"/>
<comment type="caution">
    <text evidence="1">The sequence shown here is derived from an EMBL/GenBank/DDBJ whole genome shotgun (WGS) entry which is preliminary data.</text>
</comment>